<dbReference type="Proteomes" id="UP000824110">
    <property type="component" value="Unassembled WGS sequence"/>
</dbReference>
<dbReference type="InterPro" id="IPR013378">
    <property type="entry name" value="InlB-like_B-rpt"/>
</dbReference>
<dbReference type="Pfam" id="PF09479">
    <property type="entry name" value="Flg_new"/>
    <property type="match status" value="2"/>
</dbReference>
<evidence type="ECO:0000256" key="2">
    <source>
        <dbReference type="SAM" id="MobiDB-lite"/>
    </source>
</evidence>
<name>A0A9D1MII1_9FIRM</name>
<feature type="region of interest" description="Disordered" evidence="2">
    <location>
        <begin position="46"/>
        <end position="65"/>
    </location>
</feature>
<sequence>MTRLLKGMVCAGCAIAIACGAGVLGACSGDGDKVKKYTVTFETNGGSEVPSQQVEEGAHAVQPEDPEKTDYIFDGWYKDEDLKTDYIFETEVVSQDTTVYAGWLSAADTETATATFYWNYEGAPDDGVYEVKEFANGGRLRKPADPKRDGYTFEGWYMDAEYQTAFVNNSAYTGDQSIYARWLKTYTFEAEDTKITGFEPNEDYSVNGEGDKIGHGSSSDFSGMGLIGNDSAASGGKAVHGIYYEGAYLDFEFTSDKAETGVALSLVISAEFREVTLTQDTFQVLVNGTAVKYKSGDITLDGSEYGDGYWDSGNAHKYTEVIINNIDIKEGENVIRLYVNNSQAMPTGTCAAMAPIVDCIKLRSSSQLTMTVYKNS</sequence>
<dbReference type="NCBIfam" id="TIGR02543">
    <property type="entry name" value="List_Bact_rpt"/>
    <property type="match status" value="2"/>
</dbReference>
<evidence type="ECO:0000256" key="3">
    <source>
        <dbReference type="SAM" id="SignalP"/>
    </source>
</evidence>
<reference evidence="4" key="1">
    <citation type="submission" date="2020-10" db="EMBL/GenBank/DDBJ databases">
        <authorList>
            <person name="Gilroy R."/>
        </authorList>
    </citation>
    <scope>NUCLEOTIDE SEQUENCE</scope>
    <source>
        <strain evidence="4">CHK195-12923</strain>
    </source>
</reference>
<evidence type="ECO:0000313" key="4">
    <source>
        <dbReference type="EMBL" id="HIU61153.1"/>
    </source>
</evidence>
<dbReference type="InterPro" id="IPR042229">
    <property type="entry name" value="Listeria/Bacterioides_rpt_sf"/>
</dbReference>
<dbReference type="PROSITE" id="PS51257">
    <property type="entry name" value="PROKAR_LIPOPROTEIN"/>
    <property type="match status" value="1"/>
</dbReference>
<evidence type="ECO:0000256" key="1">
    <source>
        <dbReference type="ARBA" id="ARBA00004196"/>
    </source>
</evidence>
<organism evidence="4 5">
    <name type="scientific">Candidatus Coproplasma excrementigallinarum</name>
    <dbReference type="NCBI Taxonomy" id="2840747"/>
    <lineage>
        <taxon>Bacteria</taxon>
        <taxon>Bacillati</taxon>
        <taxon>Bacillota</taxon>
        <taxon>Clostridia</taxon>
        <taxon>Eubacteriales</taxon>
        <taxon>Candidatus Coproplasma</taxon>
    </lineage>
</organism>
<accession>A0A9D1MII1</accession>
<evidence type="ECO:0000313" key="5">
    <source>
        <dbReference type="Proteomes" id="UP000824110"/>
    </source>
</evidence>
<gene>
    <name evidence="4" type="ORF">IAB69_00690</name>
</gene>
<protein>
    <submittedName>
        <fullName evidence="4">InlB B-repeat-containing protein</fullName>
    </submittedName>
</protein>
<keyword evidence="3" id="KW-0732">Signal</keyword>
<dbReference type="EMBL" id="DVNE01000007">
    <property type="protein sequence ID" value="HIU61153.1"/>
    <property type="molecule type" value="Genomic_DNA"/>
</dbReference>
<dbReference type="AlphaFoldDB" id="A0A9D1MII1"/>
<feature type="chain" id="PRO_5038854891" evidence="3">
    <location>
        <begin position="29"/>
        <end position="376"/>
    </location>
</feature>
<proteinExistence type="predicted"/>
<dbReference type="GO" id="GO:0030313">
    <property type="term" value="C:cell envelope"/>
    <property type="evidence" value="ECO:0007669"/>
    <property type="project" value="UniProtKB-SubCell"/>
</dbReference>
<reference evidence="4" key="2">
    <citation type="journal article" date="2021" name="PeerJ">
        <title>Extensive microbial diversity within the chicken gut microbiome revealed by metagenomics and culture.</title>
        <authorList>
            <person name="Gilroy R."/>
            <person name="Ravi A."/>
            <person name="Getino M."/>
            <person name="Pursley I."/>
            <person name="Horton D.L."/>
            <person name="Alikhan N.F."/>
            <person name="Baker D."/>
            <person name="Gharbi K."/>
            <person name="Hall N."/>
            <person name="Watson M."/>
            <person name="Adriaenssens E.M."/>
            <person name="Foster-Nyarko E."/>
            <person name="Jarju S."/>
            <person name="Secka A."/>
            <person name="Antonio M."/>
            <person name="Oren A."/>
            <person name="Chaudhuri R.R."/>
            <person name="La Ragione R."/>
            <person name="Hildebrand F."/>
            <person name="Pallen M.J."/>
        </authorList>
    </citation>
    <scope>NUCLEOTIDE SEQUENCE</scope>
    <source>
        <strain evidence="4">CHK195-12923</strain>
    </source>
</reference>
<comment type="caution">
    <text evidence="4">The sequence shown here is derived from an EMBL/GenBank/DDBJ whole genome shotgun (WGS) entry which is preliminary data.</text>
</comment>
<comment type="subcellular location">
    <subcellularLocation>
        <location evidence="1">Cell envelope</location>
    </subcellularLocation>
</comment>
<dbReference type="Gene3D" id="2.60.120.260">
    <property type="entry name" value="Galactose-binding domain-like"/>
    <property type="match status" value="1"/>
</dbReference>
<feature type="signal peptide" evidence="3">
    <location>
        <begin position="1"/>
        <end position="28"/>
    </location>
</feature>
<dbReference type="Gene3D" id="2.60.40.4270">
    <property type="entry name" value="Listeria-Bacteroides repeat domain"/>
    <property type="match status" value="2"/>
</dbReference>